<evidence type="ECO:0000313" key="13">
    <source>
        <dbReference type="Ensembl" id="ENSGMOP00000032879.1"/>
    </source>
</evidence>
<sequence>MRIGSALCCERKMAVAMQMEDFPYLPSGPAEVNKMIKEHSDLFSDSQCKVCSAVLISESQKLTHYQSKKHANKVRRYLCIQNDKEPSLKKFKPESSVPDSACNNGEAERYKLCNLCNMTFSSAVMAQSHYQGKVHAKNLRLKTVGPQTAAPQATATAPQPKKSPSAAATEPRGAGAAAGTAGTGDPDRFCSICEASFNNPLMAQQHYAGKKHKKQLTKQKLMETYGPSTSPGQAGCARHASTVKGYSCTLCNIDLNSVEQYQAHISGAKHKNQMKKSGMGSTENQHKTTQNQFPAGDYLAADGANQFSTGDYQSVDMGDQFSTGDYQSVAPGNEYSGGSDPYIATEHQYMSEGNQYSTGIPECQYT</sequence>
<feature type="compositionally biased region" description="Low complexity" evidence="11">
    <location>
        <begin position="146"/>
        <end position="183"/>
    </location>
</feature>
<keyword evidence="7" id="KW-0862">Zinc</keyword>
<feature type="region of interest" description="Disordered" evidence="11">
    <location>
        <begin position="145"/>
        <end position="183"/>
    </location>
</feature>
<dbReference type="GO" id="GO:0003723">
    <property type="term" value="F:RNA binding"/>
    <property type="evidence" value="ECO:0007669"/>
    <property type="project" value="UniProtKB-KW"/>
</dbReference>
<dbReference type="Ensembl" id="ENSGMOT00000034398.1">
    <property type="protein sequence ID" value="ENSGMOP00000032879.1"/>
    <property type="gene ID" value="ENSGMOG00000028117.1"/>
</dbReference>
<keyword evidence="3" id="KW-0963">Cytoplasm</keyword>
<feature type="domain" description="C2H2-type" evidence="12">
    <location>
        <begin position="113"/>
        <end position="135"/>
    </location>
</feature>
<evidence type="ECO:0000256" key="7">
    <source>
        <dbReference type="ARBA" id="ARBA00022833"/>
    </source>
</evidence>
<reference evidence="13" key="2">
    <citation type="submission" date="2025-09" db="UniProtKB">
        <authorList>
            <consortium name="Ensembl"/>
        </authorList>
    </citation>
    <scope>IDENTIFICATION</scope>
</reference>
<feature type="region of interest" description="Disordered" evidence="11">
    <location>
        <begin position="323"/>
        <end position="342"/>
    </location>
</feature>
<evidence type="ECO:0000313" key="14">
    <source>
        <dbReference type="Proteomes" id="UP000694546"/>
    </source>
</evidence>
<evidence type="ECO:0000256" key="8">
    <source>
        <dbReference type="ARBA" id="ARBA00022884"/>
    </source>
</evidence>
<name>A0A8C5APW0_GADMO</name>
<protein>
    <recommendedName>
        <fullName evidence="10">Zinc finger protein 346</fullName>
    </recommendedName>
</protein>
<evidence type="ECO:0000256" key="3">
    <source>
        <dbReference type="ARBA" id="ARBA00022490"/>
    </source>
</evidence>
<dbReference type="InterPro" id="IPR051868">
    <property type="entry name" value="ZN346_ZMAT4"/>
</dbReference>
<organism evidence="13 14">
    <name type="scientific">Gadus morhua</name>
    <name type="common">Atlantic cod</name>
    <dbReference type="NCBI Taxonomy" id="8049"/>
    <lineage>
        <taxon>Eukaryota</taxon>
        <taxon>Metazoa</taxon>
        <taxon>Chordata</taxon>
        <taxon>Craniata</taxon>
        <taxon>Vertebrata</taxon>
        <taxon>Euteleostomi</taxon>
        <taxon>Actinopterygii</taxon>
        <taxon>Neopterygii</taxon>
        <taxon>Teleostei</taxon>
        <taxon>Neoteleostei</taxon>
        <taxon>Acanthomorphata</taxon>
        <taxon>Zeiogadaria</taxon>
        <taxon>Gadariae</taxon>
        <taxon>Gadiformes</taxon>
        <taxon>Gadoidei</taxon>
        <taxon>Gadidae</taxon>
        <taxon>Gadus</taxon>
    </lineage>
</organism>
<dbReference type="GO" id="GO:0008270">
    <property type="term" value="F:zinc ion binding"/>
    <property type="evidence" value="ECO:0007669"/>
    <property type="project" value="UniProtKB-KW"/>
</dbReference>
<keyword evidence="8" id="KW-0694">RNA-binding</keyword>
<keyword evidence="6" id="KW-0863">Zinc-finger</keyword>
<keyword evidence="14" id="KW-1185">Reference proteome</keyword>
<evidence type="ECO:0000256" key="5">
    <source>
        <dbReference type="ARBA" id="ARBA00022737"/>
    </source>
</evidence>
<gene>
    <name evidence="13" type="primary">ZNF346</name>
    <name evidence="13" type="synonym">znf346</name>
</gene>
<comment type="subcellular location">
    <subcellularLocation>
        <location evidence="2">Cytoplasm</location>
    </subcellularLocation>
    <subcellularLocation>
        <location evidence="1">Nucleus</location>
    </subcellularLocation>
</comment>
<dbReference type="PROSITE" id="PS00028">
    <property type="entry name" value="ZINC_FINGER_C2H2_1"/>
    <property type="match status" value="2"/>
</dbReference>
<proteinExistence type="predicted"/>
<evidence type="ECO:0000256" key="2">
    <source>
        <dbReference type="ARBA" id="ARBA00004496"/>
    </source>
</evidence>
<evidence type="ECO:0000259" key="12">
    <source>
        <dbReference type="PROSITE" id="PS00028"/>
    </source>
</evidence>
<evidence type="ECO:0000256" key="10">
    <source>
        <dbReference type="ARBA" id="ARBA00039634"/>
    </source>
</evidence>
<dbReference type="OrthoDB" id="1925236at2759"/>
<dbReference type="OMA" id="QHYVGKR"/>
<evidence type="ECO:0000256" key="1">
    <source>
        <dbReference type="ARBA" id="ARBA00004123"/>
    </source>
</evidence>
<keyword evidence="9" id="KW-0539">Nucleus</keyword>
<accession>A0A8C5APW0</accession>
<dbReference type="SMART" id="SM00451">
    <property type="entry name" value="ZnF_U1"/>
    <property type="match status" value="4"/>
</dbReference>
<evidence type="ECO:0000256" key="6">
    <source>
        <dbReference type="ARBA" id="ARBA00022771"/>
    </source>
</evidence>
<dbReference type="Gene3D" id="3.30.160.60">
    <property type="entry name" value="Classic Zinc Finger"/>
    <property type="match status" value="4"/>
</dbReference>
<dbReference type="InterPro" id="IPR003604">
    <property type="entry name" value="Matrin/U1-like-C_Znf_C2H2"/>
</dbReference>
<dbReference type="InterPro" id="IPR013087">
    <property type="entry name" value="Znf_C2H2_type"/>
</dbReference>
<dbReference type="PANTHER" id="PTHR46144:SF5">
    <property type="entry name" value="ZINC FINGER PROTEIN 346"/>
    <property type="match status" value="1"/>
</dbReference>
<dbReference type="SUPFAM" id="SSF57667">
    <property type="entry name" value="beta-beta-alpha zinc fingers"/>
    <property type="match status" value="4"/>
</dbReference>
<dbReference type="SMART" id="SM00355">
    <property type="entry name" value="ZnF_C2H2"/>
    <property type="match status" value="4"/>
</dbReference>
<feature type="domain" description="C2H2-type" evidence="12">
    <location>
        <begin position="248"/>
        <end position="270"/>
    </location>
</feature>
<feature type="region of interest" description="Disordered" evidence="11">
    <location>
        <begin position="269"/>
        <end position="289"/>
    </location>
</feature>
<dbReference type="PANTHER" id="PTHR46144">
    <property type="entry name" value="ZINC FINGER PROTEIN 385B-LIKE"/>
    <property type="match status" value="1"/>
</dbReference>
<dbReference type="AlphaFoldDB" id="A0A8C5APW0"/>
<keyword evidence="5" id="KW-0677">Repeat</keyword>
<evidence type="ECO:0000256" key="9">
    <source>
        <dbReference type="ARBA" id="ARBA00023242"/>
    </source>
</evidence>
<dbReference type="GO" id="GO:0005737">
    <property type="term" value="C:cytoplasm"/>
    <property type="evidence" value="ECO:0007669"/>
    <property type="project" value="UniProtKB-SubCell"/>
</dbReference>
<dbReference type="Pfam" id="PF12874">
    <property type="entry name" value="zf-met"/>
    <property type="match status" value="4"/>
</dbReference>
<evidence type="ECO:0000256" key="4">
    <source>
        <dbReference type="ARBA" id="ARBA00022723"/>
    </source>
</evidence>
<dbReference type="GeneID" id="115546976"/>
<dbReference type="GeneTree" id="ENSGT00940000159101"/>
<dbReference type="InterPro" id="IPR036236">
    <property type="entry name" value="Znf_C2H2_sf"/>
</dbReference>
<dbReference type="GO" id="GO:0005634">
    <property type="term" value="C:nucleus"/>
    <property type="evidence" value="ECO:0007669"/>
    <property type="project" value="UniProtKB-SubCell"/>
</dbReference>
<dbReference type="RefSeq" id="XP_030216717.1">
    <property type="nucleotide sequence ID" value="XM_030360857.1"/>
</dbReference>
<evidence type="ECO:0000256" key="11">
    <source>
        <dbReference type="SAM" id="MobiDB-lite"/>
    </source>
</evidence>
<feature type="compositionally biased region" description="Polar residues" evidence="11">
    <location>
        <begin position="279"/>
        <end position="289"/>
    </location>
</feature>
<keyword evidence="4" id="KW-0479">Metal-binding</keyword>
<reference evidence="13" key="1">
    <citation type="submission" date="2025-08" db="UniProtKB">
        <authorList>
            <consortium name="Ensembl"/>
        </authorList>
    </citation>
    <scope>IDENTIFICATION</scope>
</reference>
<dbReference type="Proteomes" id="UP000694546">
    <property type="component" value="Chromosome 7"/>
</dbReference>